<feature type="transmembrane region" description="Helical" evidence="4">
    <location>
        <begin position="128"/>
        <end position="146"/>
    </location>
</feature>
<keyword evidence="4" id="KW-0472">Membrane</keyword>
<evidence type="ECO:0000313" key="7">
    <source>
        <dbReference type="Proteomes" id="UP000580839"/>
    </source>
</evidence>
<keyword evidence="3" id="KW-0572">Peptidoglycan-anchor</keyword>
<evidence type="ECO:0000256" key="4">
    <source>
        <dbReference type="SAM" id="Phobius"/>
    </source>
</evidence>
<sequence length="161" mass="17549">MDSRTLLPPDLSVGMAMRAEFLLMENGQFYARRVIPNRGYSYSKAPRASISSDPIEGVDPVALETAPVAVNSEPVAIERVPLEDHRVNEVSTTTPTMAQTTDADVSATAEAISDDDDTLPQTGSRSPMIATFGLFAVAAATGLLLARRPRRARRYPRWTAW</sequence>
<dbReference type="NCBIfam" id="TIGR01167">
    <property type="entry name" value="LPXTG_anchor"/>
    <property type="match status" value="1"/>
</dbReference>
<keyword evidence="4" id="KW-1133">Transmembrane helix</keyword>
<name>A0A849SRQ7_UNCEI</name>
<evidence type="ECO:0000256" key="3">
    <source>
        <dbReference type="ARBA" id="ARBA00023088"/>
    </source>
</evidence>
<dbReference type="EMBL" id="JABFRW010000188">
    <property type="protein sequence ID" value="NOT35324.1"/>
    <property type="molecule type" value="Genomic_DNA"/>
</dbReference>
<evidence type="ECO:0000259" key="5">
    <source>
        <dbReference type="Pfam" id="PF00746"/>
    </source>
</evidence>
<dbReference type="Proteomes" id="UP000580839">
    <property type="component" value="Unassembled WGS sequence"/>
</dbReference>
<evidence type="ECO:0000313" key="6">
    <source>
        <dbReference type="EMBL" id="NOT35324.1"/>
    </source>
</evidence>
<proteinExistence type="predicted"/>
<gene>
    <name evidence="6" type="ORF">HOP12_14365</name>
</gene>
<reference evidence="6 7" key="1">
    <citation type="submission" date="2020-04" db="EMBL/GenBank/DDBJ databases">
        <title>Metagenomic profiling of ammonia- and methane-oxidizing microorganisms in a Dutch drinking water treatment plant.</title>
        <authorList>
            <person name="Poghosyan L."/>
            <person name="Leucker S."/>
        </authorList>
    </citation>
    <scope>NUCLEOTIDE SEQUENCE [LARGE SCALE GENOMIC DNA]</scope>
    <source>
        <strain evidence="6">S-RSF-IL-03</strain>
    </source>
</reference>
<dbReference type="AlphaFoldDB" id="A0A849SRQ7"/>
<organism evidence="6 7">
    <name type="scientific">Eiseniibacteriota bacterium</name>
    <dbReference type="NCBI Taxonomy" id="2212470"/>
    <lineage>
        <taxon>Bacteria</taxon>
        <taxon>Candidatus Eiseniibacteriota</taxon>
    </lineage>
</organism>
<comment type="caution">
    <text evidence="6">The sequence shown here is derived from an EMBL/GenBank/DDBJ whole genome shotgun (WGS) entry which is preliminary data.</text>
</comment>
<keyword evidence="4" id="KW-0812">Transmembrane</keyword>
<accession>A0A849SRQ7</accession>
<evidence type="ECO:0000256" key="1">
    <source>
        <dbReference type="ARBA" id="ARBA00022512"/>
    </source>
</evidence>
<evidence type="ECO:0000256" key="2">
    <source>
        <dbReference type="ARBA" id="ARBA00022525"/>
    </source>
</evidence>
<protein>
    <submittedName>
        <fullName evidence="6">LPXTG cell wall anchor domain-containing protein</fullName>
    </submittedName>
</protein>
<dbReference type="Pfam" id="PF00746">
    <property type="entry name" value="Gram_pos_anchor"/>
    <property type="match status" value="1"/>
</dbReference>
<feature type="domain" description="Gram-positive cocci surface proteins LPxTG" evidence="5">
    <location>
        <begin position="116"/>
        <end position="148"/>
    </location>
</feature>
<keyword evidence="2" id="KW-0964">Secreted</keyword>
<keyword evidence="1" id="KW-0134">Cell wall</keyword>
<dbReference type="InterPro" id="IPR019931">
    <property type="entry name" value="LPXTG_anchor"/>
</dbReference>